<protein>
    <submittedName>
        <fullName evidence="1">Uncharacterized protein</fullName>
    </submittedName>
</protein>
<proteinExistence type="predicted"/>
<keyword evidence="2" id="KW-1185">Reference proteome</keyword>
<accession>A0AAV5QJ12</accession>
<dbReference type="EMBL" id="BTFZ01000002">
    <property type="protein sequence ID" value="GMM34470.1"/>
    <property type="molecule type" value="Genomic_DNA"/>
</dbReference>
<organism evidence="1 2">
    <name type="scientific">Saccharomycopsis crataegensis</name>
    <dbReference type="NCBI Taxonomy" id="43959"/>
    <lineage>
        <taxon>Eukaryota</taxon>
        <taxon>Fungi</taxon>
        <taxon>Dikarya</taxon>
        <taxon>Ascomycota</taxon>
        <taxon>Saccharomycotina</taxon>
        <taxon>Saccharomycetes</taxon>
        <taxon>Saccharomycopsidaceae</taxon>
        <taxon>Saccharomycopsis</taxon>
    </lineage>
</organism>
<dbReference type="GeneID" id="90072449"/>
<dbReference type="Proteomes" id="UP001360560">
    <property type="component" value="Unassembled WGS sequence"/>
</dbReference>
<sequence>MVLSSSLTVYCTGISDYFSMSYQTTGWNDCPPILDIGSAKKPGSRRKNASGTQINNLNNGFVNNKEESATIPTACESSDEILAKFDSLLGIPNKLNRREFAHYSKKLKVGLSAALEAPQNKDLVSKVVNDILQLKNIDEAKSLIVNFMLVYPGVSGWALPLRKVVENIDVMMMP</sequence>
<dbReference type="AlphaFoldDB" id="A0AAV5QJ12"/>
<gene>
    <name evidence="1" type="ORF">DASC09_017950</name>
</gene>
<evidence type="ECO:0000313" key="1">
    <source>
        <dbReference type="EMBL" id="GMM34470.1"/>
    </source>
</evidence>
<name>A0AAV5QJ12_9ASCO</name>
<evidence type="ECO:0000313" key="2">
    <source>
        <dbReference type="Proteomes" id="UP001360560"/>
    </source>
</evidence>
<reference evidence="1 2" key="1">
    <citation type="journal article" date="2023" name="Elife">
        <title>Identification of key yeast species and microbe-microbe interactions impacting larval growth of Drosophila in the wild.</title>
        <authorList>
            <person name="Mure A."/>
            <person name="Sugiura Y."/>
            <person name="Maeda R."/>
            <person name="Honda K."/>
            <person name="Sakurai N."/>
            <person name="Takahashi Y."/>
            <person name="Watada M."/>
            <person name="Katoh T."/>
            <person name="Gotoh A."/>
            <person name="Gotoh Y."/>
            <person name="Taniguchi I."/>
            <person name="Nakamura K."/>
            <person name="Hayashi T."/>
            <person name="Katayama T."/>
            <person name="Uemura T."/>
            <person name="Hattori Y."/>
        </authorList>
    </citation>
    <scope>NUCLEOTIDE SEQUENCE [LARGE SCALE GENOMIC DNA]</scope>
    <source>
        <strain evidence="1 2">SC-9</strain>
    </source>
</reference>
<dbReference type="RefSeq" id="XP_064851470.1">
    <property type="nucleotide sequence ID" value="XM_064995398.1"/>
</dbReference>
<comment type="caution">
    <text evidence="1">The sequence shown here is derived from an EMBL/GenBank/DDBJ whole genome shotgun (WGS) entry which is preliminary data.</text>
</comment>